<reference evidence="1 2" key="1">
    <citation type="submission" date="2019-11" db="EMBL/GenBank/DDBJ databases">
        <title>Whole genome sequence of Haloferax sp. MBLA0078.</title>
        <authorList>
            <person name="Seo M.-J."/>
            <person name="Cho E.-S."/>
        </authorList>
    </citation>
    <scope>NUCLEOTIDE SEQUENCE [LARGE SCALE GENOMIC DNA]</scope>
    <source>
        <strain evidence="1 2">MBLA0078</strain>
    </source>
</reference>
<evidence type="ECO:0000313" key="1">
    <source>
        <dbReference type="EMBL" id="MRW97216.1"/>
    </source>
</evidence>
<proteinExistence type="predicted"/>
<dbReference type="RefSeq" id="WP_151112325.1">
    <property type="nucleotide sequence ID" value="NZ_WKJQ01000001.1"/>
</dbReference>
<sequence length="201" mass="22904">MPEIEGEIPQDVQDSLTSLAEELYWGGLNYYDARDVISERAEDLGMEVIGISDNRIVIKLGEDRLPGYEEPLVAKLPQRKSYGKDGMKQNIEEIDLYQNGPDWLGDYLAPIEVAHPRGFWLVMRFAPVPDGSSIEKKKRALLDHGILTNEILAIENWGEWHGDVYLTDYGLGVAAFLDDIEIREWVDIVDEEDRRRGIISD</sequence>
<dbReference type="EMBL" id="WKJQ01000001">
    <property type="protein sequence ID" value="MRW97216.1"/>
    <property type="molecule type" value="Genomic_DNA"/>
</dbReference>
<keyword evidence="2" id="KW-1185">Reference proteome</keyword>
<protein>
    <submittedName>
        <fullName evidence="1">Uncharacterized protein</fullName>
    </submittedName>
</protein>
<dbReference type="Proteomes" id="UP000443423">
    <property type="component" value="Unassembled WGS sequence"/>
</dbReference>
<organism evidence="1 2">
    <name type="scientific">Haloferax marinum</name>
    <dbReference type="NCBI Taxonomy" id="2666143"/>
    <lineage>
        <taxon>Archaea</taxon>
        <taxon>Methanobacteriati</taxon>
        <taxon>Methanobacteriota</taxon>
        <taxon>Stenosarchaea group</taxon>
        <taxon>Halobacteria</taxon>
        <taxon>Halobacteriales</taxon>
        <taxon>Haloferacaceae</taxon>
        <taxon>Haloferax</taxon>
    </lineage>
</organism>
<comment type="caution">
    <text evidence="1">The sequence shown here is derived from an EMBL/GenBank/DDBJ whole genome shotgun (WGS) entry which is preliminary data.</text>
</comment>
<name>A0A6A8GAX1_9EURY</name>
<accession>A0A6A8GAX1</accession>
<dbReference type="AlphaFoldDB" id="A0A6A8GAX1"/>
<dbReference type="OrthoDB" id="350409at2157"/>
<gene>
    <name evidence="1" type="ORF">GJR99_11615</name>
</gene>
<evidence type="ECO:0000313" key="2">
    <source>
        <dbReference type="Proteomes" id="UP000443423"/>
    </source>
</evidence>